<sequence>MTEEEYRARALARAAAEDSDEDDDIVEDDSDDEEDEAPPSVDERRWVPVAWLGRRAPSEEVGDLESILEDEDPVVLDYDLSTHHRDPRYRAWLAGEGDDDDDEEDNEAAKKARAKKPRKYESEVVQVRRVTKVVKGGKQQKFRVVVVVGNKKGRVGVAVSSSKEMTDAVAKASLKAEPRVIRVPLTRRTGTIPHVVSSKFKGAKVTIRPAPAGTGVIAGAAVRAVMEMAGIRNGFGKQNGGSNAMNNAKAAILALTQLRTPSSYARMLGVPVEEILARQGPRRGRRGREPRTGPRPDTVPPASDDEEDEASDSEDLDAEEGLLEQTL</sequence>
<dbReference type="GO" id="GO:0003735">
    <property type="term" value="F:structural constituent of ribosome"/>
    <property type="evidence" value="ECO:0007669"/>
    <property type="project" value="UniProtKB-UniRule"/>
</dbReference>
<dbReference type="PANTHER" id="PTHR48277:SF1">
    <property type="entry name" value="MITOCHONDRIAL RIBOSOMAL PROTEIN S5"/>
    <property type="match status" value="1"/>
</dbReference>
<dbReference type="SUPFAM" id="SSF54211">
    <property type="entry name" value="Ribosomal protein S5 domain 2-like"/>
    <property type="match status" value="1"/>
</dbReference>
<evidence type="ECO:0000256" key="4">
    <source>
        <dbReference type="PROSITE-ProRule" id="PRU00268"/>
    </source>
</evidence>
<dbReference type="Gene3D" id="3.30.230.10">
    <property type="match status" value="1"/>
</dbReference>
<dbReference type="InterPro" id="IPR014721">
    <property type="entry name" value="Ribsml_uS5_D2-typ_fold_subgr"/>
</dbReference>
<reference evidence="8" key="1">
    <citation type="submission" date="2021-01" db="EMBL/GenBank/DDBJ databases">
        <authorList>
            <person name="Eckstrom K.M.E."/>
        </authorList>
    </citation>
    <scope>NUCLEOTIDE SEQUENCE</scope>
    <source>
        <strain evidence="8">UVCC 0001</strain>
    </source>
</reference>
<dbReference type="InterPro" id="IPR000851">
    <property type="entry name" value="Ribosomal_uS5"/>
</dbReference>
<feature type="region of interest" description="Disordered" evidence="6">
    <location>
        <begin position="94"/>
        <end position="118"/>
    </location>
</feature>
<dbReference type="AlphaFoldDB" id="A0AAD9IFR2"/>
<dbReference type="SUPFAM" id="SSF54768">
    <property type="entry name" value="dsRNA-binding domain-like"/>
    <property type="match status" value="1"/>
</dbReference>
<gene>
    <name evidence="8" type="ORF">QBZ16_005496</name>
</gene>
<dbReference type="Pfam" id="PF00333">
    <property type="entry name" value="Ribosomal_S5"/>
    <property type="match status" value="1"/>
</dbReference>
<proteinExistence type="inferred from homology"/>
<evidence type="ECO:0000256" key="5">
    <source>
        <dbReference type="RuleBase" id="RU003823"/>
    </source>
</evidence>
<dbReference type="Gene3D" id="3.30.160.20">
    <property type="match status" value="1"/>
</dbReference>
<evidence type="ECO:0000256" key="2">
    <source>
        <dbReference type="ARBA" id="ARBA00022980"/>
    </source>
</evidence>
<evidence type="ECO:0000256" key="3">
    <source>
        <dbReference type="ARBA" id="ARBA00023274"/>
    </source>
</evidence>
<dbReference type="InterPro" id="IPR005324">
    <property type="entry name" value="Ribosomal_uS5_C"/>
</dbReference>
<protein>
    <recommendedName>
        <fullName evidence="7">S5 DRBM domain-containing protein</fullName>
    </recommendedName>
</protein>
<dbReference type="GO" id="GO:0006412">
    <property type="term" value="P:translation"/>
    <property type="evidence" value="ECO:0007669"/>
    <property type="project" value="InterPro"/>
</dbReference>
<dbReference type="GO" id="GO:0005737">
    <property type="term" value="C:cytoplasm"/>
    <property type="evidence" value="ECO:0007669"/>
    <property type="project" value="UniProtKB-ARBA"/>
</dbReference>
<dbReference type="GO" id="GO:1990904">
    <property type="term" value="C:ribonucleoprotein complex"/>
    <property type="evidence" value="ECO:0007669"/>
    <property type="project" value="UniProtKB-UniRule"/>
</dbReference>
<evidence type="ECO:0000256" key="1">
    <source>
        <dbReference type="ARBA" id="ARBA00008945"/>
    </source>
</evidence>
<dbReference type="Proteomes" id="UP001255856">
    <property type="component" value="Unassembled WGS sequence"/>
</dbReference>
<evidence type="ECO:0000313" key="8">
    <source>
        <dbReference type="EMBL" id="KAK2076736.1"/>
    </source>
</evidence>
<feature type="region of interest" description="Disordered" evidence="6">
    <location>
        <begin position="1"/>
        <end position="44"/>
    </location>
</feature>
<feature type="compositionally biased region" description="Acidic residues" evidence="6">
    <location>
        <begin position="17"/>
        <end position="37"/>
    </location>
</feature>
<dbReference type="PANTHER" id="PTHR48277">
    <property type="entry name" value="MITOCHONDRIAL RIBOSOMAL PROTEIN S5"/>
    <property type="match status" value="1"/>
</dbReference>
<dbReference type="InterPro" id="IPR020568">
    <property type="entry name" value="Ribosomal_Su5_D2-typ_SF"/>
</dbReference>
<dbReference type="PROSITE" id="PS00585">
    <property type="entry name" value="RIBOSOMAL_S5"/>
    <property type="match status" value="1"/>
</dbReference>
<accession>A0AAD9IFR2</accession>
<feature type="region of interest" description="Disordered" evidence="6">
    <location>
        <begin position="278"/>
        <end position="327"/>
    </location>
</feature>
<name>A0AAD9IFR2_PROWI</name>
<dbReference type="Pfam" id="PF03719">
    <property type="entry name" value="Ribosomal_S5_C"/>
    <property type="match status" value="1"/>
</dbReference>
<evidence type="ECO:0000259" key="7">
    <source>
        <dbReference type="PROSITE" id="PS50881"/>
    </source>
</evidence>
<comment type="similarity">
    <text evidence="1 5">Belongs to the universal ribosomal protein uS5 family.</text>
</comment>
<feature type="compositionally biased region" description="Acidic residues" evidence="6">
    <location>
        <begin position="303"/>
        <end position="327"/>
    </location>
</feature>
<feature type="domain" description="S5 DRBM" evidence="7">
    <location>
        <begin position="120"/>
        <end position="183"/>
    </location>
</feature>
<evidence type="ECO:0000256" key="6">
    <source>
        <dbReference type="SAM" id="MobiDB-lite"/>
    </source>
</evidence>
<dbReference type="InterPro" id="IPR013810">
    <property type="entry name" value="Ribosomal_uS5_N"/>
</dbReference>
<dbReference type="PROSITE" id="PS50881">
    <property type="entry name" value="S5_DSRBD"/>
    <property type="match status" value="1"/>
</dbReference>
<evidence type="ECO:0000313" key="9">
    <source>
        <dbReference type="Proteomes" id="UP001255856"/>
    </source>
</evidence>
<comment type="caution">
    <text evidence="8">The sequence shown here is derived from an EMBL/GenBank/DDBJ whole genome shotgun (WGS) entry which is preliminary data.</text>
</comment>
<dbReference type="EMBL" id="JASFZW010000009">
    <property type="protein sequence ID" value="KAK2076736.1"/>
    <property type="molecule type" value="Genomic_DNA"/>
</dbReference>
<keyword evidence="3 4" id="KW-0687">Ribonucleoprotein</keyword>
<dbReference type="GO" id="GO:0005840">
    <property type="term" value="C:ribosome"/>
    <property type="evidence" value="ECO:0007669"/>
    <property type="project" value="UniProtKB-KW"/>
</dbReference>
<dbReference type="FunFam" id="3.30.230.10:FF:000002">
    <property type="entry name" value="30S ribosomal protein S5"/>
    <property type="match status" value="1"/>
</dbReference>
<keyword evidence="2 4" id="KW-0689">Ribosomal protein</keyword>
<dbReference type="GO" id="GO:0003723">
    <property type="term" value="F:RNA binding"/>
    <property type="evidence" value="ECO:0007669"/>
    <property type="project" value="InterPro"/>
</dbReference>
<feature type="compositionally biased region" description="Acidic residues" evidence="6">
    <location>
        <begin position="96"/>
        <end position="106"/>
    </location>
</feature>
<dbReference type="InterPro" id="IPR018192">
    <property type="entry name" value="Ribosomal_uS5_N_CS"/>
</dbReference>
<organism evidence="8 9">
    <name type="scientific">Prototheca wickerhamii</name>
    <dbReference type="NCBI Taxonomy" id="3111"/>
    <lineage>
        <taxon>Eukaryota</taxon>
        <taxon>Viridiplantae</taxon>
        <taxon>Chlorophyta</taxon>
        <taxon>core chlorophytes</taxon>
        <taxon>Trebouxiophyceae</taxon>
        <taxon>Chlorellales</taxon>
        <taxon>Chlorellaceae</taxon>
        <taxon>Prototheca</taxon>
    </lineage>
</organism>
<keyword evidence="9" id="KW-1185">Reference proteome</keyword>